<evidence type="ECO:0000313" key="9">
    <source>
        <dbReference type="EMBL" id="PJJ55166.1"/>
    </source>
</evidence>
<keyword evidence="5 7" id="KW-1133">Transmembrane helix</keyword>
<feature type="transmembrane region" description="Helical" evidence="7">
    <location>
        <begin position="207"/>
        <end position="230"/>
    </location>
</feature>
<organism evidence="9 10">
    <name type="scientific">Compostimonas suwonensis</name>
    <dbReference type="NCBI Taxonomy" id="1048394"/>
    <lineage>
        <taxon>Bacteria</taxon>
        <taxon>Bacillati</taxon>
        <taxon>Actinomycetota</taxon>
        <taxon>Actinomycetes</taxon>
        <taxon>Micrococcales</taxon>
        <taxon>Microbacteriaceae</taxon>
        <taxon>Compostimonas</taxon>
    </lineage>
</organism>
<dbReference type="EMBL" id="PGFB01000007">
    <property type="protein sequence ID" value="PJJ55166.1"/>
    <property type="molecule type" value="Genomic_DNA"/>
</dbReference>
<evidence type="ECO:0000256" key="7">
    <source>
        <dbReference type="RuleBase" id="RU363032"/>
    </source>
</evidence>
<dbReference type="GO" id="GO:0005886">
    <property type="term" value="C:plasma membrane"/>
    <property type="evidence" value="ECO:0007669"/>
    <property type="project" value="UniProtKB-SubCell"/>
</dbReference>
<reference evidence="9 10" key="1">
    <citation type="submission" date="2017-11" db="EMBL/GenBank/DDBJ databases">
        <title>Genomic Encyclopedia of Archaeal and Bacterial Type Strains, Phase II (KMG-II): From Individual Species to Whole Genera.</title>
        <authorList>
            <person name="Goeker M."/>
        </authorList>
    </citation>
    <scope>NUCLEOTIDE SEQUENCE [LARGE SCALE GENOMIC DNA]</scope>
    <source>
        <strain evidence="9 10">DSM 25625</strain>
    </source>
</reference>
<evidence type="ECO:0000256" key="6">
    <source>
        <dbReference type="ARBA" id="ARBA00023136"/>
    </source>
</evidence>
<evidence type="ECO:0000256" key="4">
    <source>
        <dbReference type="ARBA" id="ARBA00022692"/>
    </source>
</evidence>
<feature type="domain" description="ABC transmembrane type-1" evidence="8">
    <location>
        <begin position="32"/>
        <end position="226"/>
    </location>
</feature>
<comment type="caution">
    <text evidence="9">The sequence shown here is derived from an EMBL/GenBank/DDBJ whole genome shotgun (WGS) entry which is preliminary data.</text>
</comment>
<dbReference type="Proteomes" id="UP000230161">
    <property type="component" value="Unassembled WGS sequence"/>
</dbReference>
<dbReference type="InterPro" id="IPR000515">
    <property type="entry name" value="MetI-like"/>
</dbReference>
<dbReference type="PANTHER" id="PTHR30450:SF14">
    <property type="entry name" value="TRANSPORTER, PERMEASE PROTEIN, PUTATIVE-RELATED"/>
    <property type="match status" value="1"/>
</dbReference>
<feature type="transmembrane region" description="Helical" evidence="7">
    <location>
        <begin position="32"/>
        <end position="58"/>
    </location>
</feature>
<keyword evidence="10" id="KW-1185">Reference proteome</keyword>
<dbReference type="PROSITE" id="PS50928">
    <property type="entry name" value="ABC_TM1"/>
    <property type="match status" value="1"/>
</dbReference>
<keyword evidence="3" id="KW-1003">Cell membrane</keyword>
<keyword evidence="4 7" id="KW-0812">Transmembrane</keyword>
<evidence type="ECO:0000256" key="1">
    <source>
        <dbReference type="ARBA" id="ARBA00004651"/>
    </source>
</evidence>
<protein>
    <submittedName>
        <fullName evidence="9">D-methionine transport system permease protein</fullName>
    </submittedName>
</protein>
<feature type="transmembrane region" description="Helical" evidence="7">
    <location>
        <begin position="100"/>
        <end position="124"/>
    </location>
</feature>
<dbReference type="PANTHER" id="PTHR30450">
    <property type="entry name" value="ABC TRANSPORTER PERMEASE"/>
    <property type="match status" value="1"/>
</dbReference>
<comment type="subcellular location">
    <subcellularLocation>
        <location evidence="1 7">Cell membrane</location>
        <topology evidence="1 7">Multi-pass membrane protein</topology>
    </subcellularLocation>
</comment>
<keyword evidence="6 7" id="KW-0472">Membrane</keyword>
<proteinExistence type="inferred from homology"/>
<dbReference type="Gene3D" id="1.10.3720.10">
    <property type="entry name" value="MetI-like"/>
    <property type="match status" value="1"/>
</dbReference>
<keyword evidence="2 7" id="KW-0813">Transport</keyword>
<gene>
    <name evidence="9" type="ORF">CLV54_3302</name>
</gene>
<feature type="transmembrane region" description="Helical" evidence="7">
    <location>
        <begin position="166"/>
        <end position="187"/>
    </location>
</feature>
<accession>A0A2M9BB54</accession>
<dbReference type="InterPro" id="IPR035906">
    <property type="entry name" value="MetI-like_sf"/>
</dbReference>
<dbReference type="CDD" id="cd06261">
    <property type="entry name" value="TM_PBP2"/>
    <property type="match status" value="1"/>
</dbReference>
<dbReference type="OrthoDB" id="9793490at2"/>
<comment type="similarity">
    <text evidence="7">Belongs to the binding-protein-dependent transport system permease family.</text>
</comment>
<evidence type="ECO:0000256" key="5">
    <source>
        <dbReference type="ARBA" id="ARBA00022989"/>
    </source>
</evidence>
<dbReference type="Pfam" id="PF00528">
    <property type="entry name" value="BPD_transp_1"/>
    <property type="match status" value="1"/>
</dbReference>
<dbReference type="AlphaFoldDB" id="A0A2M9BB54"/>
<dbReference type="InterPro" id="IPR051322">
    <property type="entry name" value="AA_ABC_Transporter_Permease"/>
</dbReference>
<dbReference type="SUPFAM" id="SSF161098">
    <property type="entry name" value="MetI-like"/>
    <property type="match status" value="1"/>
</dbReference>
<evidence type="ECO:0000256" key="3">
    <source>
        <dbReference type="ARBA" id="ARBA00022475"/>
    </source>
</evidence>
<feature type="transmembrane region" description="Helical" evidence="7">
    <location>
        <begin position="70"/>
        <end position="94"/>
    </location>
</feature>
<evidence type="ECO:0000256" key="2">
    <source>
        <dbReference type="ARBA" id="ARBA00022448"/>
    </source>
</evidence>
<sequence>MSALTAVTALTGPAHTVTTDWGQMLPLLFENLWITLYMVTATLLLGGLLGLVLGVFLYTTRKGSILQNVVVFNVLNVIVNIFRPIPFIILIAALGPVTLAVVGTTIGSNAAIFTMVVGATFGIARIVEQNLVTIDPGTIEAARAAGAGPWRIILTLLIPEALGPLILGYTFVFIAIVDMSAIAGSIGGRGLGDFAIQYGYARFNWEITFVVVVVIVILVQVVQFLGNWLARKALRR</sequence>
<dbReference type="GO" id="GO:0048473">
    <property type="term" value="P:D-methionine transmembrane transport"/>
    <property type="evidence" value="ECO:0007669"/>
    <property type="project" value="TreeGrafter"/>
</dbReference>
<evidence type="ECO:0000313" key="10">
    <source>
        <dbReference type="Proteomes" id="UP000230161"/>
    </source>
</evidence>
<evidence type="ECO:0000259" key="8">
    <source>
        <dbReference type="PROSITE" id="PS50928"/>
    </source>
</evidence>
<name>A0A2M9BB54_9MICO</name>